<dbReference type="PANTHER" id="PTHR11435:SF1">
    <property type="entry name" value="NADH-UBIQUINONE OXIDOREDUCTASE CHAIN 6"/>
    <property type="match status" value="1"/>
</dbReference>
<keyword evidence="6" id="KW-0679">Respiratory chain</keyword>
<proteinExistence type="inferred from homology"/>
<feature type="transmembrane region" description="Helical" evidence="16">
    <location>
        <begin position="12"/>
        <end position="42"/>
    </location>
</feature>
<dbReference type="AlphaFoldDB" id="A0A6B7FQN3"/>
<evidence type="ECO:0000256" key="4">
    <source>
        <dbReference type="ARBA" id="ARBA00021095"/>
    </source>
</evidence>
<keyword evidence="8" id="KW-1278">Translocase</keyword>
<sequence length="164" mass="17895">MILYSLVSLGLCFLVSLSLMLHPLSVGVCVLVASMFACLVISILSYSWYGYMLFLIFWGGLLVMFAYVCASTPNALFEGNMVVVFVLSMSVLMATVFWKVLFAVDGMEVVEMSVPGCLSSSMGESLVYPFSMSVIVGLGIILLVNLLAVVKVCVFESGPLREYY</sequence>
<protein>
    <recommendedName>
        <fullName evidence="4">NADH-ubiquinone oxidoreductase chain 6</fullName>
        <ecNumber evidence="3">7.1.1.2</ecNumber>
    </recommendedName>
    <alternativeName>
        <fullName evidence="14">NADH dehydrogenase subunit 6</fullName>
    </alternativeName>
</protein>
<evidence type="ECO:0000256" key="10">
    <source>
        <dbReference type="ARBA" id="ARBA00022989"/>
    </source>
</evidence>
<evidence type="ECO:0000256" key="8">
    <source>
        <dbReference type="ARBA" id="ARBA00022967"/>
    </source>
</evidence>
<feature type="transmembrane region" description="Helical" evidence="16">
    <location>
        <begin position="82"/>
        <end position="104"/>
    </location>
</feature>
<evidence type="ECO:0000256" key="16">
    <source>
        <dbReference type="SAM" id="Phobius"/>
    </source>
</evidence>
<dbReference type="GO" id="GO:0008137">
    <property type="term" value="F:NADH dehydrogenase (ubiquinone) activity"/>
    <property type="evidence" value="ECO:0007669"/>
    <property type="project" value="UniProtKB-EC"/>
</dbReference>
<evidence type="ECO:0000256" key="7">
    <source>
        <dbReference type="ARBA" id="ARBA00022692"/>
    </source>
</evidence>
<evidence type="ECO:0000256" key="2">
    <source>
        <dbReference type="ARBA" id="ARBA00005698"/>
    </source>
</evidence>
<organism evidence="17">
    <name type="scientific">Coccocrater sp. MNHN-IM-2013-41044</name>
    <dbReference type="NCBI Taxonomy" id="2496600"/>
    <lineage>
        <taxon>Eukaryota</taxon>
        <taxon>Metazoa</taxon>
        <taxon>Spiralia</taxon>
        <taxon>Lophotrochozoa</taxon>
        <taxon>Mollusca</taxon>
        <taxon>Gastropoda</taxon>
        <taxon>Cocculiniformia</taxon>
        <taxon>Cocculinoidea</taxon>
        <taxon>Cocculinidae</taxon>
        <taxon>Coccocrater</taxon>
    </lineage>
</organism>
<evidence type="ECO:0000313" key="17">
    <source>
        <dbReference type="EMBL" id="QBC73173.1"/>
    </source>
</evidence>
<gene>
    <name evidence="17" type="primary">ND6</name>
</gene>
<dbReference type="EMBL" id="MH837535">
    <property type="protein sequence ID" value="QBC73173.1"/>
    <property type="molecule type" value="Genomic_DNA"/>
</dbReference>
<keyword evidence="10 16" id="KW-1133">Transmembrane helix</keyword>
<comment type="catalytic activity">
    <reaction evidence="15">
        <text>a ubiquinone + NADH + 5 H(+)(in) = a ubiquinol + NAD(+) + 4 H(+)(out)</text>
        <dbReference type="Rhea" id="RHEA:29091"/>
        <dbReference type="Rhea" id="RHEA-COMP:9565"/>
        <dbReference type="Rhea" id="RHEA-COMP:9566"/>
        <dbReference type="ChEBI" id="CHEBI:15378"/>
        <dbReference type="ChEBI" id="CHEBI:16389"/>
        <dbReference type="ChEBI" id="CHEBI:17976"/>
        <dbReference type="ChEBI" id="CHEBI:57540"/>
        <dbReference type="ChEBI" id="CHEBI:57945"/>
        <dbReference type="EC" id="7.1.1.2"/>
    </reaction>
</comment>
<geneLocation type="mitochondrion" evidence="17"/>
<keyword evidence="5" id="KW-0813">Transport</keyword>
<comment type="similarity">
    <text evidence="2">Belongs to the complex I subunit 6 family.</text>
</comment>
<comment type="subcellular location">
    <subcellularLocation>
        <location evidence="1">Mitochondrion membrane</location>
        <topology evidence="1">Multi-pass membrane protein</topology>
    </subcellularLocation>
</comment>
<keyword evidence="12 17" id="KW-0496">Mitochondrion</keyword>
<evidence type="ECO:0000256" key="14">
    <source>
        <dbReference type="ARBA" id="ARBA00031019"/>
    </source>
</evidence>
<evidence type="ECO:0000256" key="9">
    <source>
        <dbReference type="ARBA" id="ARBA00022982"/>
    </source>
</evidence>
<evidence type="ECO:0000256" key="12">
    <source>
        <dbReference type="ARBA" id="ARBA00023128"/>
    </source>
</evidence>
<keyword evidence="13 16" id="KW-0472">Membrane</keyword>
<evidence type="ECO:0000256" key="1">
    <source>
        <dbReference type="ARBA" id="ARBA00004225"/>
    </source>
</evidence>
<keyword evidence="7 16" id="KW-0812">Transmembrane</keyword>
<feature type="transmembrane region" description="Helical" evidence="16">
    <location>
        <begin position="48"/>
        <end position="70"/>
    </location>
</feature>
<evidence type="ECO:0000256" key="13">
    <source>
        <dbReference type="ARBA" id="ARBA00023136"/>
    </source>
</evidence>
<accession>A0A6B7FQN3</accession>
<keyword evidence="9" id="KW-0249">Electron transport</keyword>
<keyword evidence="11" id="KW-0520">NAD</keyword>
<dbReference type="PANTHER" id="PTHR11435">
    <property type="entry name" value="NADH UBIQUINONE OXIDOREDUCTASE SUBUNIT ND6"/>
    <property type="match status" value="1"/>
</dbReference>
<dbReference type="InterPro" id="IPR050269">
    <property type="entry name" value="ComplexI_Subunit6"/>
</dbReference>
<evidence type="ECO:0000256" key="6">
    <source>
        <dbReference type="ARBA" id="ARBA00022660"/>
    </source>
</evidence>
<feature type="transmembrane region" description="Helical" evidence="16">
    <location>
        <begin position="130"/>
        <end position="154"/>
    </location>
</feature>
<evidence type="ECO:0000256" key="5">
    <source>
        <dbReference type="ARBA" id="ARBA00022448"/>
    </source>
</evidence>
<evidence type="ECO:0000256" key="11">
    <source>
        <dbReference type="ARBA" id="ARBA00023027"/>
    </source>
</evidence>
<dbReference type="GO" id="GO:0031966">
    <property type="term" value="C:mitochondrial membrane"/>
    <property type="evidence" value="ECO:0007669"/>
    <property type="project" value="UniProtKB-SubCell"/>
</dbReference>
<evidence type="ECO:0000256" key="15">
    <source>
        <dbReference type="ARBA" id="ARBA00049551"/>
    </source>
</evidence>
<evidence type="ECO:0000256" key="3">
    <source>
        <dbReference type="ARBA" id="ARBA00012944"/>
    </source>
</evidence>
<dbReference type="EC" id="7.1.1.2" evidence="3"/>
<reference evidence="17" key="1">
    <citation type="journal article" date="2019" name="Mol. Phylogenet. Evol.">
        <title>Incorporation of deep-sea and small-sized species provides new insights into gastropods phylogeny.</title>
        <authorList>
            <person name="Lee H."/>
            <person name="Chen W.J."/>
            <person name="Puillandre N."/>
            <person name="Aznar-Cormano L."/>
            <person name="Tsai M.H."/>
            <person name="Samadi S."/>
        </authorList>
    </citation>
    <scope>NUCLEOTIDE SEQUENCE</scope>
</reference>
<name>A0A6B7FQN3_9GAST</name>